<dbReference type="Pfam" id="PF00096">
    <property type="entry name" value="zf-C2H2"/>
    <property type="match status" value="5"/>
</dbReference>
<dbReference type="GO" id="GO:0000978">
    <property type="term" value="F:RNA polymerase II cis-regulatory region sequence-specific DNA binding"/>
    <property type="evidence" value="ECO:0007669"/>
    <property type="project" value="TreeGrafter"/>
</dbReference>
<evidence type="ECO:0000256" key="11">
    <source>
        <dbReference type="PROSITE-ProRule" id="PRU00042"/>
    </source>
</evidence>
<evidence type="ECO:0000256" key="8">
    <source>
        <dbReference type="ARBA" id="ARBA00023125"/>
    </source>
</evidence>
<proteinExistence type="inferred from homology"/>
<dbReference type="FunFam" id="3.30.160.60:FF:000557">
    <property type="entry name" value="zinc finger and SCAN domain-containing protein 29"/>
    <property type="match status" value="1"/>
</dbReference>
<dbReference type="InterPro" id="IPR013087">
    <property type="entry name" value="Znf_C2H2_type"/>
</dbReference>
<feature type="domain" description="C2H2-type" evidence="13">
    <location>
        <begin position="266"/>
        <end position="293"/>
    </location>
</feature>
<feature type="domain" description="C2H2-type" evidence="13">
    <location>
        <begin position="103"/>
        <end position="130"/>
    </location>
</feature>
<accession>A0A3Q0RPX2</accession>
<dbReference type="SUPFAM" id="SSF57667">
    <property type="entry name" value="beta-beta-alpha zinc fingers"/>
    <property type="match status" value="5"/>
</dbReference>
<feature type="domain" description="C2H2-type" evidence="13">
    <location>
        <begin position="159"/>
        <end position="185"/>
    </location>
</feature>
<evidence type="ECO:0000256" key="12">
    <source>
        <dbReference type="SAM" id="MobiDB-lite"/>
    </source>
</evidence>
<dbReference type="Gene3D" id="3.60.10.10">
    <property type="entry name" value="Endonuclease/exonuclease/phosphatase"/>
    <property type="match status" value="1"/>
</dbReference>
<dbReference type="SUPFAM" id="SSF56219">
    <property type="entry name" value="DNase I-like"/>
    <property type="match status" value="1"/>
</dbReference>
<feature type="domain" description="C2H2-type" evidence="13">
    <location>
        <begin position="238"/>
        <end position="265"/>
    </location>
</feature>
<keyword evidence="4" id="KW-0677">Repeat</keyword>
<evidence type="ECO:0000313" key="15">
    <source>
        <dbReference type="Proteomes" id="UP000261340"/>
    </source>
</evidence>
<name>A0A3Q0RPX2_AMPCI</name>
<evidence type="ECO:0000256" key="10">
    <source>
        <dbReference type="ARBA" id="ARBA00023242"/>
    </source>
</evidence>
<dbReference type="STRING" id="61819.ENSACIP00000014409"/>
<dbReference type="InterPro" id="IPR036691">
    <property type="entry name" value="Endo/exonu/phosph_ase_sf"/>
</dbReference>
<evidence type="ECO:0000256" key="5">
    <source>
        <dbReference type="ARBA" id="ARBA00022771"/>
    </source>
</evidence>
<dbReference type="GeneTree" id="ENSGT00950000183169"/>
<reference evidence="14" key="1">
    <citation type="submission" date="2025-08" db="UniProtKB">
        <authorList>
            <consortium name="Ensembl"/>
        </authorList>
    </citation>
    <scope>IDENTIFICATION</scope>
</reference>
<dbReference type="Gene3D" id="3.30.160.60">
    <property type="entry name" value="Classic Zinc Finger"/>
    <property type="match status" value="7"/>
</dbReference>
<dbReference type="FunFam" id="3.30.160.60:FF:002343">
    <property type="entry name" value="Zinc finger protein 33A"/>
    <property type="match status" value="1"/>
</dbReference>
<evidence type="ECO:0000313" key="14">
    <source>
        <dbReference type="Ensembl" id="ENSACIP00000014409.1"/>
    </source>
</evidence>
<dbReference type="PROSITE" id="PS50157">
    <property type="entry name" value="ZINC_FINGER_C2H2_2"/>
    <property type="match status" value="8"/>
</dbReference>
<keyword evidence="10" id="KW-0539">Nucleus</keyword>
<comment type="subcellular location">
    <subcellularLocation>
        <location evidence="1">Nucleus</location>
    </subcellularLocation>
</comment>
<evidence type="ECO:0000256" key="3">
    <source>
        <dbReference type="ARBA" id="ARBA00022723"/>
    </source>
</evidence>
<dbReference type="GO" id="GO:0001228">
    <property type="term" value="F:DNA-binding transcription activator activity, RNA polymerase II-specific"/>
    <property type="evidence" value="ECO:0007669"/>
    <property type="project" value="TreeGrafter"/>
</dbReference>
<feature type="domain" description="C2H2-type" evidence="13">
    <location>
        <begin position="75"/>
        <end position="102"/>
    </location>
</feature>
<feature type="domain" description="C2H2-type" evidence="13">
    <location>
        <begin position="131"/>
        <end position="158"/>
    </location>
</feature>
<comment type="similarity">
    <text evidence="2">Belongs to the krueppel C2H2-type zinc-finger protein family.</text>
</comment>
<dbReference type="FunFam" id="3.30.160.60:FF:000475">
    <property type="entry name" value="zinc finger protein 32 isoform X1"/>
    <property type="match status" value="1"/>
</dbReference>
<keyword evidence="6" id="KW-0862">Zinc</keyword>
<keyword evidence="8" id="KW-0238">DNA-binding</keyword>
<feature type="domain" description="C2H2-type" evidence="13">
    <location>
        <begin position="210"/>
        <end position="237"/>
    </location>
</feature>
<evidence type="ECO:0000256" key="2">
    <source>
        <dbReference type="ARBA" id="ARBA00006991"/>
    </source>
</evidence>
<feature type="region of interest" description="Disordered" evidence="12">
    <location>
        <begin position="44"/>
        <end position="66"/>
    </location>
</feature>
<dbReference type="Ensembl" id="ENSACIT00000014793.1">
    <property type="protein sequence ID" value="ENSACIP00000014409.1"/>
    <property type="gene ID" value="ENSACIG00000011153.1"/>
</dbReference>
<dbReference type="PANTHER" id="PTHR24393">
    <property type="entry name" value="ZINC FINGER PROTEIN"/>
    <property type="match status" value="1"/>
</dbReference>
<reference evidence="14" key="2">
    <citation type="submission" date="2025-09" db="UniProtKB">
        <authorList>
            <consortium name="Ensembl"/>
        </authorList>
    </citation>
    <scope>IDENTIFICATION</scope>
</reference>
<dbReference type="Pfam" id="PF13912">
    <property type="entry name" value="zf-C2H2_6"/>
    <property type="match status" value="1"/>
</dbReference>
<dbReference type="InterPro" id="IPR036236">
    <property type="entry name" value="Znf_C2H2_sf"/>
</dbReference>
<dbReference type="GO" id="GO:0008270">
    <property type="term" value="F:zinc ion binding"/>
    <property type="evidence" value="ECO:0007669"/>
    <property type="project" value="UniProtKB-KW"/>
</dbReference>
<dbReference type="FunFam" id="3.30.160.60:FF:000100">
    <property type="entry name" value="Zinc finger 45-like"/>
    <property type="match status" value="1"/>
</dbReference>
<evidence type="ECO:0000256" key="1">
    <source>
        <dbReference type="ARBA" id="ARBA00004123"/>
    </source>
</evidence>
<sequence length="511" mass="57541">MVTAAYQERDHSEPEANREQLLSHSFLVAESQGQGGSNYVDLGSTISTNRSHNNNAEDSITSESQCNTDAGKKSVKCNVCGKLFKNKYKIHEHHRIHTGEKPYLCETCGKSFTQGGSLLVHMRTHSGEKPYICNTCGERFCYLLALKKHKAVHTGENPVSCTTCGKTFTQRGSLLHYRIHTGEKPHSCKICEKCFAHRSNLLTHTGEKPFHCKRCGKMFTRSSNLLEHMKTHTGEKPYPCNTCGKKFTFSSHLLVHIRTHTGEKPYHCKMCGKMFTRNSVLLRHMKTHTGEKQRVGVGILVSPRLAAYTLEFSLVDERVASLRLRAKEQIVTVVCTYALNDSSGYPPFLESLGGVLKGAHSGDSIILLGDLNAHFGNDSETWRGVIGRNFLPDLNPNGVLLLDFCANHSLSTMNTMFEHTNVHKCMWHQDTLSRRSMMDFVIVSSNLRPYVLDTLVKRGAELSTVHHLVLSWISWHWRMLDRLHVEAPVHEIFNLLTGSVPPAGRLKCFRI</sequence>
<organism evidence="14 15">
    <name type="scientific">Amphilophus citrinellus</name>
    <name type="common">Midas cichlid</name>
    <name type="synonym">Cichlasoma citrinellum</name>
    <dbReference type="NCBI Taxonomy" id="61819"/>
    <lineage>
        <taxon>Eukaryota</taxon>
        <taxon>Metazoa</taxon>
        <taxon>Chordata</taxon>
        <taxon>Craniata</taxon>
        <taxon>Vertebrata</taxon>
        <taxon>Euteleostomi</taxon>
        <taxon>Actinopterygii</taxon>
        <taxon>Neopterygii</taxon>
        <taxon>Teleostei</taxon>
        <taxon>Neoteleostei</taxon>
        <taxon>Acanthomorphata</taxon>
        <taxon>Ovalentaria</taxon>
        <taxon>Cichlomorphae</taxon>
        <taxon>Cichliformes</taxon>
        <taxon>Cichlidae</taxon>
        <taxon>New World cichlids</taxon>
        <taxon>Cichlasomatinae</taxon>
        <taxon>Heroini</taxon>
        <taxon>Amphilophus</taxon>
    </lineage>
</organism>
<dbReference type="AlphaFoldDB" id="A0A3Q0RPX2"/>
<feature type="domain" description="C2H2-type" evidence="13">
    <location>
        <begin position="186"/>
        <end position="211"/>
    </location>
</feature>
<dbReference type="FunFam" id="3.30.160.60:FF:000710">
    <property type="entry name" value="Zinc finger protein 768"/>
    <property type="match status" value="1"/>
</dbReference>
<keyword evidence="9" id="KW-0804">Transcription</keyword>
<keyword evidence="3" id="KW-0479">Metal-binding</keyword>
<protein>
    <recommendedName>
        <fullName evidence="13">C2H2-type domain-containing protein</fullName>
    </recommendedName>
</protein>
<dbReference type="PANTHER" id="PTHR24393:SF15">
    <property type="entry name" value="IP01243P-RELATED"/>
    <property type="match status" value="1"/>
</dbReference>
<dbReference type="SMART" id="SM00355">
    <property type="entry name" value="ZnF_C2H2"/>
    <property type="match status" value="8"/>
</dbReference>
<dbReference type="FunFam" id="3.30.160.60:FF:000931">
    <property type="entry name" value="zinc finger protein 697"/>
    <property type="match status" value="1"/>
</dbReference>
<evidence type="ECO:0000259" key="13">
    <source>
        <dbReference type="PROSITE" id="PS50157"/>
    </source>
</evidence>
<dbReference type="Proteomes" id="UP000261340">
    <property type="component" value="Unplaced"/>
</dbReference>
<keyword evidence="15" id="KW-1185">Reference proteome</keyword>
<evidence type="ECO:0000256" key="9">
    <source>
        <dbReference type="ARBA" id="ARBA00023163"/>
    </source>
</evidence>
<dbReference type="GO" id="GO:0005634">
    <property type="term" value="C:nucleus"/>
    <property type="evidence" value="ECO:0007669"/>
    <property type="project" value="UniProtKB-SubCell"/>
</dbReference>
<dbReference type="PROSITE" id="PS00028">
    <property type="entry name" value="ZINC_FINGER_C2H2_1"/>
    <property type="match status" value="6"/>
</dbReference>
<evidence type="ECO:0000256" key="4">
    <source>
        <dbReference type="ARBA" id="ARBA00022737"/>
    </source>
</evidence>
<keyword evidence="7" id="KW-0805">Transcription regulation</keyword>
<evidence type="ECO:0000256" key="7">
    <source>
        <dbReference type="ARBA" id="ARBA00023015"/>
    </source>
</evidence>
<evidence type="ECO:0000256" key="6">
    <source>
        <dbReference type="ARBA" id="ARBA00022833"/>
    </source>
</evidence>
<dbReference type="FunFam" id="3.30.160.60:FF:001158">
    <property type="entry name" value="zinc finger protein 22"/>
    <property type="match status" value="1"/>
</dbReference>
<keyword evidence="5 11" id="KW-0863">Zinc-finger</keyword>